<protein>
    <submittedName>
        <fullName evidence="2">Putative secreted protein</fullName>
    </submittedName>
</protein>
<feature type="chain" id="PRO_5014636818" evidence="1">
    <location>
        <begin position="16"/>
        <end position="106"/>
    </location>
</feature>
<sequence length="106" mass="11801">MLLLLLLLLLMHVTPYRIATVMMVRGGGRATIVFFLLTGGIRTNKHQSILLVVAQLATEGGGCGSCHRLRPSHFRLRRRVAAKGGRIIDETIGCRQRPYTFCYTSC</sequence>
<keyword evidence="1" id="KW-0732">Signal</keyword>
<dbReference type="EMBL" id="GGFJ01012391">
    <property type="protein sequence ID" value="MBW61532.1"/>
    <property type="molecule type" value="Transcribed_RNA"/>
</dbReference>
<dbReference type="AlphaFoldDB" id="A0A2M4C872"/>
<name>A0A2M4C872_9DIPT</name>
<organism evidence="2">
    <name type="scientific">Anopheles marajoara</name>
    <dbReference type="NCBI Taxonomy" id="58244"/>
    <lineage>
        <taxon>Eukaryota</taxon>
        <taxon>Metazoa</taxon>
        <taxon>Ecdysozoa</taxon>
        <taxon>Arthropoda</taxon>
        <taxon>Hexapoda</taxon>
        <taxon>Insecta</taxon>
        <taxon>Pterygota</taxon>
        <taxon>Neoptera</taxon>
        <taxon>Endopterygota</taxon>
        <taxon>Diptera</taxon>
        <taxon>Nematocera</taxon>
        <taxon>Culicoidea</taxon>
        <taxon>Culicidae</taxon>
        <taxon>Anophelinae</taxon>
        <taxon>Anopheles</taxon>
    </lineage>
</organism>
<reference evidence="2" key="1">
    <citation type="submission" date="2018-01" db="EMBL/GenBank/DDBJ databases">
        <title>An insight into the sialome of Amazonian anophelines.</title>
        <authorList>
            <person name="Ribeiro J.M."/>
            <person name="Scarpassa V."/>
            <person name="Calvo E."/>
        </authorList>
    </citation>
    <scope>NUCLEOTIDE SEQUENCE</scope>
    <source>
        <tissue evidence="2">Salivary glands</tissue>
    </source>
</reference>
<accession>A0A2M4C872</accession>
<proteinExistence type="predicted"/>
<evidence type="ECO:0000256" key="1">
    <source>
        <dbReference type="SAM" id="SignalP"/>
    </source>
</evidence>
<evidence type="ECO:0000313" key="2">
    <source>
        <dbReference type="EMBL" id="MBW61532.1"/>
    </source>
</evidence>
<feature type="signal peptide" evidence="1">
    <location>
        <begin position="1"/>
        <end position="15"/>
    </location>
</feature>